<evidence type="ECO:0000313" key="2">
    <source>
        <dbReference type="EMBL" id="OGE42810.1"/>
    </source>
</evidence>
<dbReference type="SUPFAM" id="SSF88723">
    <property type="entry name" value="PIN domain-like"/>
    <property type="match status" value="1"/>
</dbReference>
<dbReference type="PANTHER" id="PTHR36173">
    <property type="entry name" value="RIBONUCLEASE VAPC16-RELATED"/>
    <property type="match status" value="1"/>
</dbReference>
<comment type="caution">
    <text evidence="2">The sequence shown here is derived from an EMBL/GenBank/DDBJ whole genome shotgun (WGS) entry which is preliminary data.</text>
</comment>
<proteinExistence type="predicted"/>
<protein>
    <recommendedName>
        <fullName evidence="1">PIN domain-containing protein</fullName>
    </recommendedName>
</protein>
<dbReference type="Gene3D" id="3.40.50.1010">
    <property type="entry name" value="5'-nuclease"/>
    <property type="match status" value="1"/>
</dbReference>
<accession>A0A1F5KPM9</accession>
<dbReference type="InterPro" id="IPR041705">
    <property type="entry name" value="PIN_Sll0205"/>
</dbReference>
<dbReference type="EMBL" id="MFDM01000021">
    <property type="protein sequence ID" value="OGE42810.1"/>
    <property type="molecule type" value="Genomic_DNA"/>
</dbReference>
<dbReference type="InterPro" id="IPR029060">
    <property type="entry name" value="PIN-like_dom_sf"/>
</dbReference>
<dbReference type="PANTHER" id="PTHR36173:SF1">
    <property type="entry name" value="RIBONUCLEASE VAPC22"/>
    <property type="match status" value="1"/>
</dbReference>
<dbReference type="AlphaFoldDB" id="A0A1F5KPM9"/>
<evidence type="ECO:0000259" key="1">
    <source>
        <dbReference type="Pfam" id="PF01850"/>
    </source>
</evidence>
<dbReference type="InterPro" id="IPR052919">
    <property type="entry name" value="TA_system_RNase"/>
</dbReference>
<dbReference type="STRING" id="1797785.A3B45_05575"/>
<feature type="domain" description="PIN" evidence="1">
    <location>
        <begin position="2"/>
        <end position="121"/>
    </location>
</feature>
<dbReference type="InterPro" id="IPR002716">
    <property type="entry name" value="PIN_dom"/>
</dbReference>
<organism evidence="2 3">
    <name type="scientific">Candidatus Daviesbacteria bacterium RIFCSPLOWO2_01_FULL_39_12</name>
    <dbReference type="NCBI Taxonomy" id="1797785"/>
    <lineage>
        <taxon>Bacteria</taxon>
        <taxon>Candidatus Daviesiibacteriota</taxon>
    </lineage>
</organism>
<dbReference type="Proteomes" id="UP000178565">
    <property type="component" value="Unassembled WGS sequence"/>
</dbReference>
<evidence type="ECO:0000313" key="3">
    <source>
        <dbReference type="Proteomes" id="UP000178565"/>
    </source>
</evidence>
<reference evidence="2 3" key="1">
    <citation type="journal article" date="2016" name="Nat. Commun.">
        <title>Thousands of microbial genomes shed light on interconnected biogeochemical processes in an aquifer system.</title>
        <authorList>
            <person name="Anantharaman K."/>
            <person name="Brown C.T."/>
            <person name="Hug L.A."/>
            <person name="Sharon I."/>
            <person name="Castelle C.J."/>
            <person name="Probst A.J."/>
            <person name="Thomas B.C."/>
            <person name="Singh A."/>
            <person name="Wilkins M.J."/>
            <person name="Karaoz U."/>
            <person name="Brodie E.L."/>
            <person name="Williams K.H."/>
            <person name="Hubbard S.S."/>
            <person name="Banfield J.F."/>
        </authorList>
    </citation>
    <scope>NUCLEOTIDE SEQUENCE [LARGE SCALE GENOMIC DNA]</scope>
</reference>
<dbReference type="Pfam" id="PF01850">
    <property type="entry name" value="PIN"/>
    <property type="match status" value="1"/>
</dbReference>
<name>A0A1F5KPM9_9BACT</name>
<sequence length="132" mass="15287">MILLDTNTLLWWICVPQKLSRKTKKLIDQASKEQILVSSISVWEISLLIKKERVGFFIDADHWLEQVESLPFIRFVPLDNKIAVQSVNLPDFSHKDPADRMIIATAREYGAILITSDKKILNYEYVRTVSIN</sequence>
<dbReference type="CDD" id="cd09872">
    <property type="entry name" value="PIN_Sll0205-like"/>
    <property type="match status" value="1"/>
</dbReference>
<gene>
    <name evidence="2" type="ORF">A3B45_05575</name>
</gene>